<gene>
    <name evidence="3" type="ORF">LTR25_004875</name>
</gene>
<accession>A0AAV9QBC2</accession>
<evidence type="ECO:0000256" key="2">
    <source>
        <dbReference type="SAM" id="Phobius"/>
    </source>
</evidence>
<evidence type="ECO:0000313" key="3">
    <source>
        <dbReference type="EMBL" id="KAK5537623.1"/>
    </source>
</evidence>
<feature type="region of interest" description="Disordered" evidence="1">
    <location>
        <begin position="317"/>
        <end position="337"/>
    </location>
</feature>
<sequence length="1573" mass="163632">MAVAENGRPIESVKDRPNGHAVGPVVRRPRARRQSWTFWLFNSLARLTIWYALLTIIFRCPSTPDKLTESSPQICQSYLGVKSYAQPRLQPYYDEYAAPYVAKAQPYAELANRRLVRPASIFARLNYDKYAAPQIDTGKEYLQAQWQKSAVPQLKLAQDNAAKLYNANLAPYVDQVTAVTVPYFSTARELTDHTYQHYLLPSAKYSRPHLENAYNTTQRFVSTTAYPLGRHAWSNVVIFVDGTFWPFLKGLYIDNVRPQLVMINERVAKYRESRKLKAAMDDVDKTYSSSTASASPTGAGIVDDVYAMFEADEETTASATTSMAATQSTVEPPAKPTYARATEEQISEDLKNWQEKFAVAADKGTDDLRERVTSIANSLVKSDIDGIGRGLATALEKTVQNEIDNVKTKIKSVVGAVPEDASSEEVKKAAEEILGSIRASGAEIKGRAQKVRDWAQNFETGLIQRLTAASASTLEVLDGIKDLGLQEVGMRWAWMEGVNYKHWAKFHAVRKQLDDWKKEVQNVATESPESEKAISTARQIMEESMAITEDAAKELVRLKSVAQWKLRARDATDDFETKSMPAEAVSAASSLASELQGIPSQGVDSASSALSQASEAVADGISSASSAVVGTSTGTMESATSKISELADEALASASSAVGYSSTGSLESAASQASSSVADAYESASSVVVGTSTRTVESLASQLSESASSLADGIPESFSSATSVIASSASSLTDSVVSPTDILSSASSTAEEMASSVSSAAESANSKVSSKVFAGAMAQEVKGTQPILDDVFDDDTASSFSEKVQSVVNGAGDRYAEVTRAVSEAIYGTQQGTVESITSVASDQYASALAAASSVIYGAPQGTAESIASAASEHYNQAVAAASAAIYGTPAPLTDSMLQQASSLYSQAMSRAEENYNAAKSAASKQISGTPKPIHEEMLSSIESAYSGATAAANSRLESARSAVPSKYSALHKAAASALPTTNPLRSVTAMASSALQDSLAAASAQYSKAKVAVGATPAPAHERYLKEAQKNYYAAIGMAHEQYDDFVKAASSAMYGTPTPVLSSMSSAASAAVYGTPVPAYQSLVNAAASQYSAASAAAASSLESYRSSINSAATPAQSLLDSALGAYSDAVEAASSSLSSASYAASTAVYGTPAPFYQSALDGASSSYVAASAAAASHMSALLDSASSAAGRKKSPSQGVLDSISSQYDAAISAASSSLSSASIAASTAIYGAPTGSVESLSSVASENWQALVSKASEQVYGTPRPFYDEWVSQAGDYSAQATNLAADQYVIIQSYVSELIVGKEPDFTESVMNRLSSAYYTGYYASAASLANDAYDSASSMASSVSSVASSYFTPPPEVSSILDSVTDQLNAAVDAASAQMYGTTKGTVEQATSAAADSYASASAAVSEAIYGTPVGYAEAAQSSFGDMAKSAQDAISLAIYGTPTGTVESVTSVAADTYSSVSSVVGDGVSAAASVVGDVTGQAASMADSMRAKVSEAVYGPEQSAMESAQSRIAEAVESARSAIAAMASGAGASGASVADAVSSSVDEMASAVSSTVSSATQYVRDEL</sequence>
<organism evidence="3 4">
    <name type="scientific">Vermiconidia calcicola</name>
    <dbReference type="NCBI Taxonomy" id="1690605"/>
    <lineage>
        <taxon>Eukaryota</taxon>
        <taxon>Fungi</taxon>
        <taxon>Dikarya</taxon>
        <taxon>Ascomycota</taxon>
        <taxon>Pezizomycotina</taxon>
        <taxon>Dothideomycetes</taxon>
        <taxon>Dothideomycetidae</taxon>
        <taxon>Mycosphaerellales</taxon>
        <taxon>Extremaceae</taxon>
        <taxon>Vermiconidia</taxon>
    </lineage>
</organism>
<keyword evidence="2" id="KW-1133">Transmembrane helix</keyword>
<feature type="region of interest" description="Disordered" evidence="1">
    <location>
        <begin position="1"/>
        <end position="25"/>
    </location>
</feature>
<keyword evidence="2" id="KW-0472">Membrane</keyword>
<evidence type="ECO:0000256" key="1">
    <source>
        <dbReference type="SAM" id="MobiDB-lite"/>
    </source>
</evidence>
<feature type="transmembrane region" description="Helical" evidence="2">
    <location>
        <begin position="36"/>
        <end position="58"/>
    </location>
</feature>
<name>A0AAV9QBC2_9PEZI</name>
<evidence type="ECO:0000313" key="4">
    <source>
        <dbReference type="Proteomes" id="UP001345827"/>
    </source>
</evidence>
<dbReference type="PANTHER" id="PTHR23242:SF9">
    <property type="entry name" value="TRANSCRIPTION FACTOR HOXA13"/>
    <property type="match status" value="1"/>
</dbReference>
<proteinExistence type="predicted"/>
<dbReference type="PANTHER" id="PTHR23242">
    <property type="entry name" value="TRANSCRIPTION FACTOR HOXA13"/>
    <property type="match status" value="1"/>
</dbReference>
<reference evidence="3 4" key="1">
    <citation type="submission" date="2023-06" db="EMBL/GenBank/DDBJ databases">
        <title>Black Yeasts Isolated from many extreme environments.</title>
        <authorList>
            <person name="Coleine C."/>
            <person name="Stajich J.E."/>
            <person name="Selbmann L."/>
        </authorList>
    </citation>
    <scope>NUCLEOTIDE SEQUENCE [LARGE SCALE GENOMIC DNA]</scope>
    <source>
        <strain evidence="3 4">CCFEE 5887</strain>
    </source>
</reference>
<keyword evidence="4" id="KW-1185">Reference proteome</keyword>
<protein>
    <submittedName>
        <fullName evidence="3">Uncharacterized protein</fullName>
    </submittedName>
</protein>
<dbReference type="EMBL" id="JAXLQG010000007">
    <property type="protein sequence ID" value="KAK5537623.1"/>
    <property type="molecule type" value="Genomic_DNA"/>
</dbReference>
<keyword evidence="2" id="KW-0812">Transmembrane</keyword>
<comment type="caution">
    <text evidence="3">The sequence shown here is derived from an EMBL/GenBank/DDBJ whole genome shotgun (WGS) entry which is preliminary data.</text>
</comment>
<feature type="compositionally biased region" description="Low complexity" evidence="1">
    <location>
        <begin position="317"/>
        <end position="329"/>
    </location>
</feature>
<dbReference type="Proteomes" id="UP001345827">
    <property type="component" value="Unassembled WGS sequence"/>
</dbReference>